<feature type="compositionally biased region" description="Low complexity" evidence="2">
    <location>
        <begin position="23"/>
        <end position="54"/>
    </location>
</feature>
<dbReference type="PANTHER" id="PTHR12262">
    <property type="entry name" value="CCR4-NOT TRANSCRIPTION COMPLEX SUBUNIT 9"/>
    <property type="match status" value="1"/>
</dbReference>
<accession>A0A8H3EXB8</accession>
<dbReference type="Gene3D" id="1.25.10.10">
    <property type="entry name" value="Leucine-rich Repeat Variant"/>
    <property type="match status" value="1"/>
</dbReference>
<feature type="region of interest" description="Disordered" evidence="2">
    <location>
        <begin position="1"/>
        <end position="110"/>
    </location>
</feature>
<dbReference type="InterPro" id="IPR007216">
    <property type="entry name" value="CNOT9"/>
</dbReference>
<proteinExistence type="inferred from homology"/>
<evidence type="ECO:0000313" key="4">
    <source>
        <dbReference type="Proteomes" id="UP000664521"/>
    </source>
</evidence>
<dbReference type="InterPro" id="IPR011989">
    <property type="entry name" value="ARM-like"/>
</dbReference>
<keyword evidence="4" id="KW-1185">Reference proteome</keyword>
<evidence type="ECO:0000313" key="3">
    <source>
        <dbReference type="EMBL" id="CAF9910536.1"/>
    </source>
</evidence>
<comment type="caution">
    <text evidence="3">The sequence shown here is derived from an EMBL/GenBank/DDBJ whole genome shotgun (WGS) entry which is preliminary data.</text>
</comment>
<dbReference type="AlphaFoldDB" id="A0A8H3EXB8"/>
<reference evidence="3" key="1">
    <citation type="submission" date="2021-03" db="EMBL/GenBank/DDBJ databases">
        <authorList>
            <person name="Tagirdzhanova G."/>
        </authorList>
    </citation>
    <scope>NUCLEOTIDE SEQUENCE</scope>
</reference>
<dbReference type="GO" id="GO:0030014">
    <property type="term" value="C:CCR4-NOT complex"/>
    <property type="evidence" value="ECO:0007669"/>
    <property type="project" value="InterPro"/>
</dbReference>
<organism evidence="3 4">
    <name type="scientific">Heterodermia speciosa</name>
    <dbReference type="NCBI Taxonomy" id="116794"/>
    <lineage>
        <taxon>Eukaryota</taxon>
        <taxon>Fungi</taxon>
        <taxon>Dikarya</taxon>
        <taxon>Ascomycota</taxon>
        <taxon>Pezizomycotina</taxon>
        <taxon>Lecanoromycetes</taxon>
        <taxon>OSLEUM clade</taxon>
        <taxon>Lecanoromycetidae</taxon>
        <taxon>Caliciales</taxon>
        <taxon>Physciaceae</taxon>
        <taxon>Heterodermia</taxon>
    </lineage>
</organism>
<dbReference type="FunFam" id="1.25.10.10:FF:000014">
    <property type="entry name" value="Cell differentiation protein RCD1"/>
    <property type="match status" value="1"/>
</dbReference>
<dbReference type="OrthoDB" id="1183224at2759"/>
<dbReference type="InterPro" id="IPR016024">
    <property type="entry name" value="ARM-type_fold"/>
</dbReference>
<sequence length="392" mass="43655">MLPSQHVFSHQHQYPQAEPSWLHQSQNHQQQQQHSHTSAHQNAQAQVAAGAQQQHYNRLAVNNNNNNTNNNNNNSSSSNNNNNNNNSSSSNSGHGMHAEPNVIGGSNDGNWSEENRRVLGWVAELMNGNSRETALMELSKKREQVPELALIIWHSFGVMASLLQEIISVYPLLNPSQLTAAASNRVCNALALLQCVASHNETRTLFLNAHIPLFLYPFLNTTSKSRPFEYLRLTSLGVIGALVKNDSSEVINFLLTTEIIPLCLRIMETGSELSKTVAIFIVQKILLDDTGLGYICHTYERFYAVGTVLSNMVTQLVEQQTVRLLKHVVRCFLRLSDNARAREALRQCLPEPLRDATFSSVLRDDAATKRCLAQLLINLSDNVVDASNNQGI</sequence>
<evidence type="ECO:0000256" key="1">
    <source>
        <dbReference type="ARBA" id="ARBA00006385"/>
    </source>
</evidence>
<dbReference type="Proteomes" id="UP000664521">
    <property type="component" value="Unassembled WGS sequence"/>
</dbReference>
<gene>
    <name evidence="3" type="primary">RCD1</name>
    <name evidence="3" type="ORF">HETSPECPRED_010092</name>
</gene>
<feature type="compositionally biased region" description="Polar residues" evidence="2">
    <location>
        <begin position="1"/>
        <end position="14"/>
    </location>
</feature>
<dbReference type="EMBL" id="CAJPDS010000009">
    <property type="protein sequence ID" value="CAF9910536.1"/>
    <property type="molecule type" value="Genomic_DNA"/>
</dbReference>
<name>A0A8H3EXB8_9LECA</name>
<dbReference type="SUPFAM" id="SSF48371">
    <property type="entry name" value="ARM repeat"/>
    <property type="match status" value="1"/>
</dbReference>
<dbReference type="Pfam" id="PF04078">
    <property type="entry name" value="Rcd1"/>
    <property type="match status" value="1"/>
</dbReference>
<evidence type="ECO:0000256" key="2">
    <source>
        <dbReference type="SAM" id="MobiDB-lite"/>
    </source>
</evidence>
<protein>
    <submittedName>
        <fullName evidence="3">Cell differentiation protein rcd1</fullName>
    </submittedName>
</protein>
<comment type="similarity">
    <text evidence="1">Belongs to the CNOT9 family.</text>
</comment>
<dbReference type="GO" id="GO:0006402">
    <property type="term" value="P:mRNA catabolic process"/>
    <property type="evidence" value="ECO:0007669"/>
    <property type="project" value="InterPro"/>
</dbReference>
<feature type="compositionally biased region" description="Low complexity" evidence="2">
    <location>
        <begin position="62"/>
        <end position="92"/>
    </location>
</feature>